<feature type="domain" description="MOSC" evidence="1">
    <location>
        <begin position="149"/>
        <end position="300"/>
    </location>
</feature>
<dbReference type="GO" id="GO:0003824">
    <property type="term" value="F:catalytic activity"/>
    <property type="evidence" value="ECO:0007669"/>
    <property type="project" value="InterPro"/>
</dbReference>
<evidence type="ECO:0000313" key="2">
    <source>
        <dbReference type="EMBL" id="TYO64453.1"/>
    </source>
</evidence>
<name>A0A5S4YK79_9BRAD</name>
<accession>A0A5S4YK79</accession>
<evidence type="ECO:0000259" key="1">
    <source>
        <dbReference type="PROSITE" id="PS51340"/>
    </source>
</evidence>
<dbReference type="Pfam" id="PF03473">
    <property type="entry name" value="MOSC"/>
    <property type="match status" value="1"/>
</dbReference>
<keyword evidence="3" id="KW-1185">Reference proteome</keyword>
<dbReference type="InterPro" id="IPR005303">
    <property type="entry name" value="MOCOS_middle"/>
</dbReference>
<dbReference type="Pfam" id="PF03476">
    <property type="entry name" value="MOSC_N"/>
    <property type="match status" value="1"/>
</dbReference>
<proteinExistence type="predicted"/>
<evidence type="ECO:0000313" key="3">
    <source>
        <dbReference type="Proteomes" id="UP000324797"/>
    </source>
</evidence>
<dbReference type="PROSITE" id="PS51340">
    <property type="entry name" value="MOSC"/>
    <property type="match status" value="1"/>
</dbReference>
<reference evidence="2 3" key="1">
    <citation type="submission" date="2019-08" db="EMBL/GenBank/DDBJ databases">
        <title>Bradyrhizobium hipponensis sp. nov., a rhizobium isolated from a Lupinus angustifolius root nodule in Tunisia.</title>
        <authorList>
            <person name="Off K."/>
            <person name="Rejili M."/>
            <person name="Mars M."/>
            <person name="Brachmann A."/>
            <person name="Marin M."/>
        </authorList>
    </citation>
    <scope>NUCLEOTIDE SEQUENCE [LARGE SCALE GENOMIC DNA]</scope>
    <source>
        <strain evidence="3">aSej3</strain>
    </source>
</reference>
<dbReference type="GO" id="GO:0030151">
    <property type="term" value="F:molybdenum ion binding"/>
    <property type="evidence" value="ECO:0007669"/>
    <property type="project" value="InterPro"/>
</dbReference>
<dbReference type="Gene3D" id="2.40.33.20">
    <property type="entry name" value="PK beta-barrel domain-like"/>
    <property type="match status" value="1"/>
</dbReference>
<dbReference type="RefSeq" id="WP_148741511.1">
    <property type="nucleotide sequence ID" value="NZ_VSTH01000076.1"/>
</dbReference>
<dbReference type="EMBL" id="VSTH01000076">
    <property type="protein sequence ID" value="TYO64453.1"/>
    <property type="molecule type" value="Genomic_DNA"/>
</dbReference>
<comment type="caution">
    <text evidence="2">The sequence shown here is derived from an EMBL/GenBank/DDBJ whole genome shotgun (WGS) entry which is preliminary data.</text>
</comment>
<dbReference type="Proteomes" id="UP000324797">
    <property type="component" value="Unassembled WGS sequence"/>
</dbReference>
<dbReference type="SUPFAM" id="SSF141673">
    <property type="entry name" value="MOSC N-terminal domain-like"/>
    <property type="match status" value="1"/>
</dbReference>
<dbReference type="InterPro" id="IPR005302">
    <property type="entry name" value="MoCF_Sase_C"/>
</dbReference>
<protein>
    <submittedName>
        <fullName evidence="2">MOSC domain-containing protein</fullName>
    </submittedName>
</protein>
<sequence length="300" mass="32509">MAIGAIVEDVGSVATLWRFPVKSMGGEQLNDVEVTERGVLGDRAYALIDRDTGKVVSAKSVRLFPKLLDCKAVFVEPPSRGGDLPPVQIQFPDSTTVRSDSGEVDRVLSAYFKRNVTLGRVAPDDFTIDQYHPDVEGADPAGNRDTVVAQKLGAALFAELGMESPVPVGSFFDVFPLSVLTTSTLAQLDEVQPQSRFDQRRFRMNVIVNTERPGFAENDWVGHELGLGKGARLKVALLDPRCVMTTLAQDGLPQDTDVLRALVRNNRMQVGDLGQFPCAGVYAVVAAPGTVRIGDRVVLN</sequence>
<organism evidence="2 3">
    <name type="scientific">Bradyrhizobium hipponense</name>
    <dbReference type="NCBI Taxonomy" id="2605638"/>
    <lineage>
        <taxon>Bacteria</taxon>
        <taxon>Pseudomonadati</taxon>
        <taxon>Pseudomonadota</taxon>
        <taxon>Alphaproteobacteria</taxon>
        <taxon>Hyphomicrobiales</taxon>
        <taxon>Nitrobacteraceae</taxon>
        <taxon>Bradyrhizobium</taxon>
    </lineage>
</organism>
<dbReference type="SUPFAM" id="SSF50800">
    <property type="entry name" value="PK beta-barrel domain-like"/>
    <property type="match status" value="1"/>
</dbReference>
<dbReference type="AlphaFoldDB" id="A0A5S4YK79"/>
<gene>
    <name evidence="2" type="ORF">FXV83_22205</name>
</gene>
<dbReference type="GO" id="GO:0030170">
    <property type="term" value="F:pyridoxal phosphate binding"/>
    <property type="evidence" value="ECO:0007669"/>
    <property type="project" value="InterPro"/>
</dbReference>
<dbReference type="InterPro" id="IPR011037">
    <property type="entry name" value="Pyrv_Knase-like_insert_dom_sf"/>
</dbReference>